<keyword evidence="5" id="KW-1185">Reference proteome</keyword>
<dbReference type="RefSeq" id="WP_090236717.1">
    <property type="nucleotide sequence ID" value="NZ_FNHW01000001.1"/>
</dbReference>
<evidence type="ECO:0000256" key="3">
    <source>
        <dbReference type="HAMAP-Rule" id="MF_01440"/>
    </source>
</evidence>
<comment type="similarity">
    <text evidence="3">Belongs to the CheD family.</text>
</comment>
<dbReference type="Pfam" id="PF03975">
    <property type="entry name" value="CheD"/>
    <property type="match status" value="1"/>
</dbReference>
<evidence type="ECO:0000313" key="4">
    <source>
        <dbReference type="EMBL" id="SDM64968.1"/>
    </source>
</evidence>
<dbReference type="EC" id="3.5.1.44" evidence="3"/>
<dbReference type="PANTHER" id="PTHR35147">
    <property type="entry name" value="CHEMORECEPTOR GLUTAMINE DEAMIDASE CHED-RELATED"/>
    <property type="match status" value="1"/>
</dbReference>
<evidence type="ECO:0000256" key="2">
    <source>
        <dbReference type="ARBA" id="ARBA00022801"/>
    </source>
</evidence>
<dbReference type="OrthoDB" id="9807202at2"/>
<dbReference type="InterPro" id="IPR011324">
    <property type="entry name" value="Cytotoxic_necrot_fac-like_cat"/>
</dbReference>
<dbReference type="PANTHER" id="PTHR35147:SF1">
    <property type="entry name" value="CHEMORECEPTOR GLUTAMINE DEAMIDASE CHED-RELATED"/>
    <property type="match status" value="1"/>
</dbReference>
<dbReference type="GO" id="GO:0050568">
    <property type="term" value="F:protein-glutamine glutaminase activity"/>
    <property type="evidence" value="ECO:0007669"/>
    <property type="project" value="UniProtKB-UniRule"/>
</dbReference>
<dbReference type="STRING" id="459525.SAMN04488137_1240"/>
<comment type="function">
    <text evidence="3">Probably deamidates glutamine residues to glutamate on methyl-accepting chemotaxis receptors (MCPs), playing an important role in chemotaxis.</text>
</comment>
<comment type="catalytic activity">
    <reaction evidence="3">
        <text>L-glutaminyl-[protein] + H2O = L-glutamyl-[protein] + NH4(+)</text>
        <dbReference type="Rhea" id="RHEA:16441"/>
        <dbReference type="Rhea" id="RHEA-COMP:10207"/>
        <dbReference type="Rhea" id="RHEA-COMP:10208"/>
        <dbReference type="ChEBI" id="CHEBI:15377"/>
        <dbReference type="ChEBI" id="CHEBI:28938"/>
        <dbReference type="ChEBI" id="CHEBI:29973"/>
        <dbReference type="ChEBI" id="CHEBI:30011"/>
        <dbReference type="EC" id="3.5.1.44"/>
    </reaction>
</comment>
<keyword evidence="1 3" id="KW-0145">Chemotaxis</keyword>
<dbReference type="SUPFAM" id="SSF64438">
    <property type="entry name" value="CNF1/YfiH-like putative cysteine hydrolases"/>
    <property type="match status" value="1"/>
</dbReference>
<accession>A0A1G9UYG8</accession>
<evidence type="ECO:0000256" key="1">
    <source>
        <dbReference type="ARBA" id="ARBA00022500"/>
    </source>
</evidence>
<dbReference type="Gene3D" id="3.30.1330.200">
    <property type="match status" value="1"/>
</dbReference>
<gene>
    <name evidence="3" type="primary">cheD</name>
    <name evidence="4" type="ORF">SAMN04488137_1240</name>
</gene>
<dbReference type="HAMAP" id="MF_01440">
    <property type="entry name" value="CheD"/>
    <property type="match status" value="1"/>
</dbReference>
<dbReference type="Proteomes" id="UP000199544">
    <property type="component" value="Unassembled WGS sequence"/>
</dbReference>
<name>A0A1G9UYG8_9BACL</name>
<dbReference type="EMBL" id="FNHW01000001">
    <property type="protein sequence ID" value="SDM64968.1"/>
    <property type="molecule type" value="Genomic_DNA"/>
</dbReference>
<protein>
    <recommendedName>
        <fullName evidence="3">Probable chemoreceptor glutamine deamidase CheD</fullName>
        <ecNumber evidence="3">3.5.1.44</ecNumber>
    </recommendedName>
</protein>
<proteinExistence type="inferred from homology"/>
<sequence>MDVKTVKIGLSELGFGAGSTVLRTTGLGSCVGLVLYDADKKLSGMAHIMLPHSSLARSREINEAKYADTAIKRLVFGLEEMGSRRKALRAKIAGGAEMFQMVDQSYAMRIGPRNVEAIKSGLKEWEIPLIAEHTGGSKGRTIEFDTDTCELQIKIVHQGELVI</sequence>
<evidence type="ECO:0000313" key="5">
    <source>
        <dbReference type="Proteomes" id="UP000199544"/>
    </source>
</evidence>
<dbReference type="CDD" id="cd16352">
    <property type="entry name" value="CheD"/>
    <property type="match status" value="1"/>
</dbReference>
<keyword evidence="2 3" id="KW-0378">Hydrolase</keyword>
<dbReference type="GO" id="GO:0006935">
    <property type="term" value="P:chemotaxis"/>
    <property type="evidence" value="ECO:0007669"/>
    <property type="project" value="UniProtKB-UniRule"/>
</dbReference>
<dbReference type="InterPro" id="IPR038592">
    <property type="entry name" value="CheD-like_sf"/>
</dbReference>
<organism evidence="4 5">
    <name type="scientific">Fictibacillus solisalsi</name>
    <dbReference type="NCBI Taxonomy" id="459525"/>
    <lineage>
        <taxon>Bacteria</taxon>
        <taxon>Bacillati</taxon>
        <taxon>Bacillota</taxon>
        <taxon>Bacilli</taxon>
        <taxon>Bacillales</taxon>
        <taxon>Fictibacillaceae</taxon>
        <taxon>Fictibacillus</taxon>
    </lineage>
</organism>
<reference evidence="5" key="1">
    <citation type="submission" date="2016-10" db="EMBL/GenBank/DDBJ databases">
        <authorList>
            <person name="Varghese N."/>
            <person name="Submissions S."/>
        </authorList>
    </citation>
    <scope>NUCLEOTIDE SEQUENCE [LARGE SCALE GENOMIC DNA]</scope>
    <source>
        <strain evidence="5">CGMCC 1.6854</strain>
    </source>
</reference>
<dbReference type="InterPro" id="IPR005659">
    <property type="entry name" value="Chemorcpt_Glu_NH3ase_CheD"/>
</dbReference>
<dbReference type="AlphaFoldDB" id="A0A1G9UYG8"/>